<keyword evidence="1" id="KW-0472">Membrane</keyword>
<gene>
    <name evidence="2" type="ORF">EDB95_1810</name>
</gene>
<evidence type="ECO:0000256" key="1">
    <source>
        <dbReference type="SAM" id="Phobius"/>
    </source>
</evidence>
<keyword evidence="1" id="KW-1133">Transmembrane helix</keyword>
<evidence type="ECO:0000313" key="2">
    <source>
        <dbReference type="EMBL" id="TDX00781.1"/>
    </source>
</evidence>
<keyword evidence="1" id="KW-0812">Transmembrane</keyword>
<keyword evidence="3" id="KW-1185">Reference proteome</keyword>
<comment type="caution">
    <text evidence="2">The sequence shown here is derived from an EMBL/GenBank/DDBJ whole genome shotgun (WGS) entry which is preliminary data.</text>
</comment>
<dbReference type="InterPro" id="IPR012861">
    <property type="entry name" value="DUF1634"/>
</dbReference>
<evidence type="ECO:0000313" key="3">
    <source>
        <dbReference type="Proteomes" id="UP000294498"/>
    </source>
</evidence>
<sequence>MSGKKWGDKDMQLIIGNLLRGGVLLSTGIVIIGGIVYLARHGQELPEYGTFHGQPREFRTIPGIARGVWDGKGRAVIQMGILVLIATPVFRVAFSIIGYLLEKDYLYTAITLLVLAIILFSMLGGLGA</sequence>
<feature type="transmembrane region" description="Helical" evidence="1">
    <location>
        <begin position="21"/>
        <end position="39"/>
    </location>
</feature>
<accession>A0A4R8DUF2</accession>
<dbReference type="EMBL" id="SODV01000001">
    <property type="protein sequence ID" value="TDX00781.1"/>
    <property type="molecule type" value="Genomic_DNA"/>
</dbReference>
<dbReference type="RefSeq" id="WP_133992761.1">
    <property type="nucleotide sequence ID" value="NZ_SODV01000001.1"/>
</dbReference>
<dbReference type="OrthoDB" id="1072981at2"/>
<proteinExistence type="predicted"/>
<organism evidence="2 3">
    <name type="scientific">Dinghuibacter silviterrae</name>
    <dbReference type="NCBI Taxonomy" id="1539049"/>
    <lineage>
        <taxon>Bacteria</taxon>
        <taxon>Pseudomonadati</taxon>
        <taxon>Bacteroidota</taxon>
        <taxon>Chitinophagia</taxon>
        <taxon>Chitinophagales</taxon>
        <taxon>Chitinophagaceae</taxon>
        <taxon>Dinghuibacter</taxon>
    </lineage>
</organism>
<dbReference type="AlphaFoldDB" id="A0A4R8DUF2"/>
<feature type="transmembrane region" description="Helical" evidence="1">
    <location>
        <begin position="75"/>
        <end position="94"/>
    </location>
</feature>
<dbReference type="Pfam" id="PF07843">
    <property type="entry name" value="DUF1634"/>
    <property type="match status" value="1"/>
</dbReference>
<reference evidence="2 3" key="1">
    <citation type="submission" date="2019-03" db="EMBL/GenBank/DDBJ databases">
        <title>Genomic Encyclopedia of Type Strains, Phase IV (KMG-IV): sequencing the most valuable type-strain genomes for metagenomic binning, comparative biology and taxonomic classification.</title>
        <authorList>
            <person name="Goeker M."/>
        </authorList>
    </citation>
    <scope>NUCLEOTIDE SEQUENCE [LARGE SCALE GENOMIC DNA]</scope>
    <source>
        <strain evidence="2 3">DSM 100059</strain>
    </source>
</reference>
<dbReference type="Proteomes" id="UP000294498">
    <property type="component" value="Unassembled WGS sequence"/>
</dbReference>
<name>A0A4R8DUF2_9BACT</name>
<feature type="transmembrane region" description="Helical" evidence="1">
    <location>
        <begin position="106"/>
        <end position="126"/>
    </location>
</feature>
<protein>
    <submittedName>
        <fullName evidence="2">Putative membrane protein</fullName>
    </submittedName>
</protein>